<sequence length="210" mass="23131">MYSSKSSAVEYQSAVRSMESGHRSILMLRCKVVVVGDAAVGKSALISMFHSGGSSFPKQYLMTAWVDFRVKQVSIPESSTAVELYLFDCGGQSIFNQIEANNAHYENASFLCLVYDVSNASSFESCGKWLQMVSKSRPSLPGVLIANKKDLGGELGRRVVSTQKGQEFASANNLAYFETSALEGEFDEPFRHIAIEFAKKYEDTIAHAQH</sequence>
<dbReference type="InterPro" id="IPR005225">
    <property type="entry name" value="Small_GTP-bd"/>
</dbReference>
<accession>A0A7S3JRK5</accession>
<reference evidence="2" key="1">
    <citation type="submission" date="2021-01" db="EMBL/GenBank/DDBJ databases">
        <authorList>
            <person name="Corre E."/>
            <person name="Pelletier E."/>
            <person name="Niang G."/>
            <person name="Scheremetjew M."/>
            <person name="Finn R."/>
            <person name="Kale V."/>
            <person name="Holt S."/>
            <person name="Cochrane G."/>
            <person name="Meng A."/>
            <person name="Brown T."/>
            <person name="Cohen L."/>
        </authorList>
    </citation>
    <scope>NUCLEOTIDE SEQUENCE</scope>
    <source>
        <strain evidence="2">CCMP1510</strain>
    </source>
</reference>
<dbReference type="PROSITE" id="PS51421">
    <property type="entry name" value="RAS"/>
    <property type="match status" value="1"/>
</dbReference>
<dbReference type="PROSITE" id="PS51420">
    <property type="entry name" value="RHO"/>
    <property type="match status" value="1"/>
</dbReference>
<dbReference type="Pfam" id="PF00071">
    <property type="entry name" value="Ras"/>
    <property type="match status" value="1"/>
</dbReference>
<keyword evidence="1" id="KW-0547">Nucleotide-binding</keyword>
<dbReference type="PRINTS" id="PR00449">
    <property type="entry name" value="RASTRNSFRMNG"/>
</dbReference>
<protein>
    <submittedName>
        <fullName evidence="2">Uncharacterized protein</fullName>
    </submittedName>
</protein>
<dbReference type="InterPro" id="IPR001806">
    <property type="entry name" value="Small_GTPase"/>
</dbReference>
<dbReference type="GO" id="GO:0003924">
    <property type="term" value="F:GTPase activity"/>
    <property type="evidence" value="ECO:0007669"/>
    <property type="project" value="InterPro"/>
</dbReference>
<dbReference type="PANTHER" id="PTHR47978">
    <property type="match status" value="1"/>
</dbReference>
<dbReference type="InterPro" id="IPR027417">
    <property type="entry name" value="P-loop_NTPase"/>
</dbReference>
<dbReference type="EMBL" id="HBIJ01001469">
    <property type="protein sequence ID" value="CAE0360337.1"/>
    <property type="molecule type" value="Transcribed_RNA"/>
</dbReference>
<dbReference type="SUPFAM" id="SSF52540">
    <property type="entry name" value="P-loop containing nucleoside triphosphate hydrolases"/>
    <property type="match status" value="1"/>
</dbReference>
<dbReference type="SMART" id="SM00175">
    <property type="entry name" value="RAB"/>
    <property type="match status" value="1"/>
</dbReference>
<dbReference type="Gene3D" id="3.40.50.300">
    <property type="entry name" value="P-loop containing nucleotide triphosphate hydrolases"/>
    <property type="match status" value="1"/>
</dbReference>
<dbReference type="PROSITE" id="PS51419">
    <property type="entry name" value="RAB"/>
    <property type="match status" value="1"/>
</dbReference>
<dbReference type="SMART" id="SM00174">
    <property type="entry name" value="RHO"/>
    <property type="match status" value="1"/>
</dbReference>
<dbReference type="GO" id="GO:0005525">
    <property type="term" value="F:GTP binding"/>
    <property type="evidence" value="ECO:0007669"/>
    <property type="project" value="InterPro"/>
</dbReference>
<proteinExistence type="predicted"/>
<dbReference type="AlphaFoldDB" id="A0A7S3JRK5"/>
<dbReference type="NCBIfam" id="TIGR00231">
    <property type="entry name" value="small_GTP"/>
    <property type="match status" value="1"/>
</dbReference>
<organism evidence="2">
    <name type="scientific">Aureoumbra lagunensis</name>
    <dbReference type="NCBI Taxonomy" id="44058"/>
    <lineage>
        <taxon>Eukaryota</taxon>
        <taxon>Sar</taxon>
        <taxon>Stramenopiles</taxon>
        <taxon>Ochrophyta</taxon>
        <taxon>Pelagophyceae</taxon>
        <taxon>Pelagomonadales</taxon>
        <taxon>Aureoumbra</taxon>
    </lineage>
</organism>
<evidence type="ECO:0000256" key="1">
    <source>
        <dbReference type="ARBA" id="ARBA00022741"/>
    </source>
</evidence>
<gene>
    <name evidence="2" type="ORF">ALAG00032_LOCUS1067</name>
</gene>
<dbReference type="SMART" id="SM00173">
    <property type="entry name" value="RAS"/>
    <property type="match status" value="1"/>
</dbReference>
<name>A0A7S3JRK5_9STRA</name>
<evidence type="ECO:0000313" key="2">
    <source>
        <dbReference type="EMBL" id="CAE0360337.1"/>
    </source>
</evidence>